<dbReference type="RefSeq" id="WP_161479821.1">
    <property type="nucleotide sequence ID" value="NZ_WXEW01000003.1"/>
</dbReference>
<keyword evidence="1" id="KW-0175">Coiled coil</keyword>
<gene>
    <name evidence="3" type="ORF">GT755_12240</name>
</gene>
<keyword evidence="4" id="KW-1185">Reference proteome</keyword>
<protein>
    <submittedName>
        <fullName evidence="3">Uncharacterized protein</fullName>
    </submittedName>
</protein>
<reference evidence="3 4" key="1">
    <citation type="submission" date="2020-01" db="EMBL/GenBank/DDBJ databases">
        <title>Herbidospora sp. NEAU-GS84 nov., a novel actinomycete isolated from soil.</title>
        <authorList>
            <person name="Han L."/>
        </authorList>
    </citation>
    <scope>NUCLEOTIDE SEQUENCE [LARGE SCALE GENOMIC DNA]</scope>
    <source>
        <strain evidence="3 4">NEAU-GS84</strain>
    </source>
</reference>
<proteinExistence type="predicted"/>
<evidence type="ECO:0000256" key="2">
    <source>
        <dbReference type="SAM" id="MobiDB-lite"/>
    </source>
</evidence>
<organism evidence="3 4">
    <name type="scientific">Herbidospora solisilvae</name>
    <dbReference type="NCBI Taxonomy" id="2696284"/>
    <lineage>
        <taxon>Bacteria</taxon>
        <taxon>Bacillati</taxon>
        <taxon>Actinomycetota</taxon>
        <taxon>Actinomycetes</taxon>
        <taxon>Streptosporangiales</taxon>
        <taxon>Streptosporangiaceae</taxon>
        <taxon>Herbidospora</taxon>
    </lineage>
</organism>
<evidence type="ECO:0000313" key="3">
    <source>
        <dbReference type="EMBL" id="NAS22451.1"/>
    </source>
</evidence>
<sequence length="142" mass="15758">MTLSTDTQVFPTVTASYRGEAPDVKRWTRTHVAEEIAAIGKRGDDEVADLDKRIADLVEQASELETQREAVKAKREADIAYWNAFVDLVERTVPDPASDEELARIGRPPYADAPDLSKDPDARIARIAALHDAQDAREETGR</sequence>
<name>A0A7C9MWP1_9ACTN</name>
<accession>A0A7C9MWP1</accession>
<feature type="region of interest" description="Disordered" evidence="2">
    <location>
        <begin position="96"/>
        <end position="118"/>
    </location>
</feature>
<evidence type="ECO:0000256" key="1">
    <source>
        <dbReference type="SAM" id="Coils"/>
    </source>
</evidence>
<dbReference type="EMBL" id="WXEW01000003">
    <property type="protein sequence ID" value="NAS22451.1"/>
    <property type="molecule type" value="Genomic_DNA"/>
</dbReference>
<dbReference type="AlphaFoldDB" id="A0A7C9MWP1"/>
<dbReference type="Proteomes" id="UP000479526">
    <property type="component" value="Unassembled WGS sequence"/>
</dbReference>
<feature type="coiled-coil region" evidence="1">
    <location>
        <begin position="47"/>
        <end position="74"/>
    </location>
</feature>
<evidence type="ECO:0000313" key="4">
    <source>
        <dbReference type="Proteomes" id="UP000479526"/>
    </source>
</evidence>
<comment type="caution">
    <text evidence="3">The sequence shown here is derived from an EMBL/GenBank/DDBJ whole genome shotgun (WGS) entry which is preliminary data.</text>
</comment>